<dbReference type="PANTHER" id="PTHR43032:SF4">
    <property type="entry name" value="OXIDOREDUCTASE MOLYBDOPTERIN-BINDING DOMAIN-CONTAINING PROTEIN"/>
    <property type="match status" value="1"/>
</dbReference>
<evidence type="ECO:0000259" key="1">
    <source>
        <dbReference type="Pfam" id="PF00174"/>
    </source>
</evidence>
<dbReference type="InParanoid" id="Q6L0H9"/>
<dbReference type="STRING" id="263820.PTO0938"/>
<dbReference type="eggNOG" id="arCOG00264">
    <property type="taxonomic scope" value="Archaea"/>
</dbReference>
<dbReference type="CDD" id="cd02109">
    <property type="entry name" value="arch_bact_SO_family_Moco"/>
    <property type="match status" value="1"/>
</dbReference>
<dbReference type="InterPro" id="IPR000572">
    <property type="entry name" value="OxRdtase_Mopterin-bd_dom"/>
</dbReference>
<dbReference type="GeneID" id="2844292"/>
<reference evidence="2 3" key="1">
    <citation type="journal article" date="2004" name="Proc. Natl. Acad. Sci. U.S.A.">
        <title>Genome sequence of Picrophilus torridus and its implications for life around pH 0.</title>
        <authorList>
            <person name="Futterer O."/>
            <person name="Angelov A."/>
            <person name="Liesegang H."/>
            <person name="Gottschalk G."/>
            <person name="Schleper C."/>
            <person name="Schepers B."/>
            <person name="Dock C."/>
            <person name="Antranikian G."/>
            <person name="Liebl W."/>
        </authorList>
    </citation>
    <scope>NUCLEOTIDE SEQUENCE [LARGE SCALE GENOMIC DNA]</scope>
    <source>
        <strain evidence="3">ATCC 700027 / DSM 9790 / JCM 10055 / NBRC 100828</strain>
    </source>
</reference>
<dbReference type="OrthoDB" id="24039at2157"/>
<dbReference type="HOGENOM" id="CLU_094953_0_0_2"/>
<sequence>MEKIEIKNPGQVYARNFIIYEALGEPVIKKDDWDLKVYGHVKKEMIYKFNDLESMPQENYIADFNCVTKWSIRDVKWQGPSLKRIIEASMPDDECTWVMFECADGYDTPVPLEDALDEKSIIAIKMNDEYLSVEQGFPARPFIPSLYGWKSAKWLTGIRLMHDYEDGYWEMYGYHERGKIENEERFKGFSWKFFKRSSKLKK</sequence>
<evidence type="ECO:0000313" key="2">
    <source>
        <dbReference type="EMBL" id="AAT43523.1"/>
    </source>
</evidence>
<dbReference type="RefSeq" id="WP_011177739.1">
    <property type="nucleotide sequence ID" value="NC_005877.1"/>
</dbReference>
<gene>
    <name evidence="2" type="ordered locus">PTO0938</name>
</gene>
<feature type="domain" description="Oxidoreductase molybdopterin-binding" evidence="1">
    <location>
        <begin position="26"/>
        <end position="169"/>
    </location>
</feature>
<dbReference type="Proteomes" id="UP000000438">
    <property type="component" value="Chromosome"/>
</dbReference>
<dbReference type="PaxDb" id="263820-PTO0938"/>
<dbReference type="AlphaFoldDB" id="Q6L0H9"/>
<name>Q6L0H9_PICTO</name>
<dbReference type="Gene3D" id="3.90.420.10">
    <property type="entry name" value="Oxidoreductase, molybdopterin-binding domain"/>
    <property type="match status" value="1"/>
</dbReference>
<dbReference type="InterPro" id="IPR036374">
    <property type="entry name" value="OxRdtase_Mopterin-bd_sf"/>
</dbReference>
<dbReference type="PANTHER" id="PTHR43032">
    <property type="entry name" value="PROTEIN-METHIONINE-SULFOXIDE REDUCTASE"/>
    <property type="match status" value="1"/>
</dbReference>
<accession>Q6L0H9</accession>
<dbReference type="PATRIC" id="fig|263820.9.peg.976"/>
<proteinExistence type="predicted"/>
<organism evidence="2 3">
    <name type="scientific">Picrophilus torridus (strain ATCC 700027 / DSM 9790 / JCM 10055 / NBRC 100828 / KAW 2/3)</name>
    <dbReference type="NCBI Taxonomy" id="1122961"/>
    <lineage>
        <taxon>Archaea</taxon>
        <taxon>Methanobacteriati</taxon>
        <taxon>Thermoplasmatota</taxon>
        <taxon>Thermoplasmata</taxon>
        <taxon>Thermoplasmatales</taxon>
        <taxon>Picrophilaceae</taxon>
        <taxon>Picrophilus</taxon>
    </lineage>
</organism>
<dbReference type="KEGG" id="pto:PTO0938"/>
<dbReference type="Pfam" id="PF00174">
    <property type="entry name" value="Oxidored_molyb"/>
    <property type="match status" value="1"/>
</dbReference>
<dbReference type="EMBL" id="AE017261">
    <property type="protein sequence ID" value="AAT43523.1"/>
    <property type="molecule type" value="Genomic_DNA"/>
</dbReference>
<dbReference type="SUPFAM" id="SSF56524">
    <property type="entry name" value="Oxidoreductase molybdopterin-binding domain"/>
    <property type="match status" value="1"/>
</dbReference>
<dbReference type="FunCoup" id="Q6L0H9">
    <property type="interactions" value="95"/>
</dbReference>
<protein>
    <submittedName>
        <fullName evidence="2">Sulfite dehydrogenase</fullName>
    </submittedName>
</protein>
<evidence type="ECO:0000313" key="3">
    <source>
        <dbReference type="Proteomes" id="UP000000438"/>
    </source>
</evidence>